<dbReference type="STRING" id="589385.SAMN05421504_101407"/>
<name>A0A1H2SZU2_9PSEU</name>
<protein>
    <submittedName>
        <fullName evidence="1">Uncharacterized protein</fullName>
    </submittedName>
</protein>
<evidence type="ECO:0000313" key="2">
    <source>
        <dbReference type="Proteomes" id="UP000199515"/>
    </source>
</evidence>
<evidence type="ECO:0000313" key="1">
    <source>
        <dbReference type="EMBL" id="SDW37047.1"/>
    </source>
</evidence>
<proteinExistence type="predicted"/>
<keyword evidence="2" id="KW-1185">Reference proteome</keyword>
<gene>
    <name evidence="1" type="ORF">SAMN05421504_101407</name>
</gene>
<organism evidence="1 2">
    <name type="scientific">Amycolatopsis xylanica</name>
    <dbReference type="NCBI Taxonomy" id="589385"/>
    <lineage>
        <taxon>Bacteria</taxon>
        <taxon>Bacillati</taxon>
        <taxon>Actinomycetota</taxon>
        <taxon>Actinomycetes</taxon>
        <taxon>Pseudonocardiales</taxon>
        <taxon>Pseudonocardiaceae</taxon>
        <taxon>Amycolatopsis</taxon>
    </lineage>
</organism>
<dbReference type="Proteomes" id="UP000199515">
    <property type="component" value="Unassembled WGS sequence"/>
</dbReference>
<dbReference type="AlphaFoldDB" id="A0A1H2SZU2"/>
<dbReference type="OrthoDB" id="4281038at2"/>
<dbReference type="RefSeq" id="WP_091285805.1">
    <property type="nucleotide sequence ID" value="NZ_FNON01000001.1"/>
</dbReference>
<dbReference type="EMBL" id="FNON01000001">
    <property type="protein sequence ID" value="SDW37047.1"/>
    <property type="molecule type" value="Genomic_DNA"/>
</dbReference>
<reference evidence="1 2" key="1">
    <citation type="submission" date="2016-10" db="EMBL/GenBank/DDBJ databases">
        <authorList>
            <person name="de Groot N.N."/>
        </authorList>
    </citation>
    <scope>NUCLEOTIDE SEQUENCE [LARGE SCALE GENOMIC DNA]</scope>
    <source>
        <strain evidence="1 2">CPCC 202699</strain>
    </source>
</reference>
<accession>A0A1H2SZU2</accession>
<sequence length="138" mass="15302">MTFTVLAGQGLDVAKLGEHRDELRARLGAYESFQRTPDAPVTDHFDHLDLMLTYDDTGRLELIEVASPADVVFSSVPLLGRSCPDVVEELAEQGIVGVEHDSLVEFREQGFCLFSEDLHDEDVELDGVGVFAPGYYDR</sequence>